<gene>
    <name evidence="1" type="primary">AVEN_175709_1</name>
    <name evidence="1" type="ORF">CEXT_547121</name>
</gene>
<accession>A0AAV4UB81</accession>
<dbReference type="AlphaFoldDB" id="A0AAV4UB81"/>
<reference evidence="1 2" key="1">
    <citation type="submission" date="2021-06" db="EMBL/GenBank/DDBJ databases">
        <title>Caerostris extrusa draft genome.</title>
        <authorList>
            <person name="Kono N."/>
            <person name="Arakawa K."/>
        </authorList>
    </citation>
    <scope>NUCLEOTIDE SEQUENCE [LARGE SCALE GENOMIC DNA]</scope>
</reference>
<keyword evidence="2" id="KW-1185">Reference proteome</keyword>
<proteinExistence type="predicted"/>
<organism evidence="1 2">
    <name type="scientific">Caerostris extrusa</name>
    <name type="common">Bark spider</name>
    <name type="synonym">Caerostris bankana</name>
    <dbReference type="NCBI Taxonomy" id="172846"/>
    <lineage>
        <taxon>Eukaryota</taxon>
        <taxon>Metazoa</taxon>
        <taxon>Ecdysozoa</taxon>
        <taxon>Arthropoda</taxon>
        <taxon>Chelicerata</taxon>
        <taxon>Arachnida</taxon>
        <taxon>Araneae</taxon>
        <taxon>Araneomorphae</taxon>
        <taxon>Entelegynae</taxon>
        <taxon>Araneoidea</taxon>
        <taxon>Araneidae</taxon>
        <taxon>Caerostris</taxon>
    </lineage>
</organism>
<evidence type="ECO:0000313" key="2">
    <source>
        <dbReference type="Proteomes" id="UP001054945"/>
    </source>
</evidence>
<dbReference type="Proteomes" id="UP001054945">
    <property type="component" value="Unassembled WGS sequence"/>
</dbReference>
<comment type="caution">
    <text evidence="1">The sequence shown here is derived from an EMBL/GenBank/DDBJ whole genome shotgun (WGS) entry which is preliminary data.</text>
</comment>
<evidence type="ECO:0000313" key="1">
    <source>
        <dbReference type="EMBL" id="GIY55107.1"/>
    </source>
</evidence>
<name>A0AAV4UB81_CAEEX</name>
<protein>
    <submittedName>
        <fullName evidence="1">CST complex subunit CTC1</fullName>
    </submittedName>
</protein>
<dbReference type="EMBL" id="BPLR01012607">
    <property type="protein sequence ID" value="GIY55107.1"/>
    <property type="molecule type" value="Genomic_DNA"/>
</dbReference>
<sequence length="308" mass="35273">MDVNGLIVAASERFSLENDNGFLFTVYNADIDIHFYYIYCSMENLVVNHYYKFTNLKVGALQTSLGGKVILLKTTSCSTYAEIHHLQNSKFEIAENLKAVISDPRTSILSGNKSIIGSNLITYQGLVTKVKDWELKIYELDSKVSLYTTFNIYCAVLEKGSEVIISNVHCIKDSMGSVVLVCCGLSSVREINPIKTKENFDYILSATNFCLEYDLKEDISFTNESDFLRNVLEYFLNVDNKISSKKLSLPEEYFSEPHRCFPFLENQLPTYCDVPYLSIFWMKLLQIFHGFLLVLNGRFLLIAKKTWL</sequence>